<dbReference type="InterPro" id="IPR052891">
    <property type="entry name" value="DNA-3mA_glycosylase"/>
</dbReference>
<dbReference type="Proteomes" id="UP000286678">
    <property type="component" value="Unassembled WGS sequence"/>
</dbReference>
<dbReference type="SUPFAM" id="SSF48150">
    <property type="entry name" value="DNA-glycosylase"/>
    <property type="match status" value="1"/>
</dbReference>
<dbReference type="Gene3D" id="1.10.340.30">
    <property type="entry name" value="Hypothetical protein, domain 2"/>
    <property type="match status" value="1"/>
</dbReference>
<protein>
    <submittedName>
        <fullName evidence="1">3-methyladenine DNA glycosylase</fullName>
    </submittedName>
</protein>
<comment type="caution">
    <text evidence="1">The sequence shown here is derived from an EMBL/GenBank/DDBJ whole genome shotgun (WGS) entry which is preliminary data.</text>
</comment>
<dbReference type="EMBL" id="PIPT01000004">
    <property type="protein sequence ID" value="RUO48144.1"/>
    <property type="molecule type" value="Genomic_DNA"/>
</dbReference>
<dbReference type="OrthoDB" id="9795156at2"/>
<dbReference type="PANTHER" id="PTHR30037">
    <property type="entry name" value="DNA-3-METHYLADENINE GLYCOSYLASE 1"/>
    <property type="match status" value="1"/>
</dbReference>
<organism evidence="1 2">
    <name type="scientific">Pseudidiomarina aquimaris</name>
    <dbReference type="NCBI Taxonomy" id="641841"/>
    <lineage>
        <taxon>Bacteria</taxon>
        <taxon>Pseudomonadati</taxon>
        <taxon>Pseudomonadota</taxon>
        <taxon>Gammaproteobacteria</taxon>
        <taxon>Alteromonadales</taxon>
        <taxon>Idiomarinaceae</taxon>
        <taxon>Pseudidiomarina</taxon>
    </lineage>
</organism>
<dbReference type="InterPro" id="IPR011257">
    <property type="entry name" value="DNA_glycosylase"/>
</dbReference>
<dbReference type="RefSeq" id="WP_126833598.1">
    <property type="nucleotide sequence ID" value="NZ_PIPT01000004.1"/>
</dbReference>
<dbReference type="GO" id="GO:0006284">
    <property type="term" value="P:base-excision repair"/>
    <property type="evidence" value="ECO:0007669"/>
    <property type="project" value="InterPro"/>
</dbReference>
<gene>
    <name evidence="1" type="ORF">CWE21_06260</name>
</gene>
<dbReference type="GO" id="GO:0008725">
    <property type="term" value="F:DNA-3-methyladenine glycosylase activity"/>
    <property type="evidence" value="ECO:0007669"/>
    <property type="project" value="InterPro"/>
</dbReference>
<reference evidence="2" key="1">
    <citation type="journal article" date="2018" name="Front. Microbiol.">
        <title>Genome-Based Analysis Reveals the Taxonomy and Diversity of the Family Idiomarinaceae.</title>
        <authorList>
            <person name="Liu Y."/>
            <person name="Lai Q."/>
            <person name="Shao Z."/>
        </authorList>
    </citation>
    <scope>NUCLEOTIDE SEQUENCE [LARGE SCALE GENOMIC DNA]</scope>
    <source>
        <strain evidence="2">SW15</strain>
    </source>
</reference>
<dbReference type="PANTHER" id="PTHR30037:SF3">
    <property type="entry name" value="BLR0857 PROTEIN"/>
    <property type="match status" value="1"/>
</dbReference>
<dbReference type="AlphaFoldDB" id="A0A432XHB5"/>
<evidence type="ECO:0000313" key="1">
    <source>
        <dbReference type="EMBL" id="RUO48144.1"/>
    </source>
</evidence>
<sequence length="231" mass="26516">MKFAYFYERALARKGEKELNARLPKLASAAQLREQSDAFYLAEMTRGIFRAGFVWRIIDAKWPGFEEAFSGFVPLYWQQVPPERLEQLADDTRIIRNWQKIETVPVNARMIVEISEEYGSFGEFLAQYPSEQQAQLLTYFKKHGSRLGGATAQHFLRRVGWDGYVLSPDVLTALRNHKLLEGSETSQRGLKQIQSVFNGWHEETGLPFSHLSRILSMTVDATAAEPTRKKV</sequence>
<proteinExistence type="predicted"/>
<evidence type="ECO:0000313" key="2">
    <source>
        <dbReference type="Proteomes" id="UP000286678"/>
    </source>
</evidence>
<dbReference type="InterPro" id="IPR005019">
    <property type="entry name" value="Adenine_glyco"/>
</dbReference>
<accession>A0A432XHB5</accession>
<keyword evidence="2" id="KW-1185">Reference proteome</keyword>
<dbReference type="Pfam" id="PF03352">
    <property type="entry name" value="Adenine_glyco"/>
    <property type="match status" value="1"/>
</dbReference>
<name>A0A432XHB5_9GAMM</name>